<evidence type="ECO:0000313" key="12">
    <source>
        <dbReference type="EMBL" id="CAG2188915.1"/>
    </source>
</evidence>
<feature type="transmembrane region" description="Helical" evidence="10">
    <location>
        <begin position="141"/>
        <end position="163"/>
    </location>
</feature>
<reference evidence="12" key="1">
    <citation type="submission" date="2021-03" db="EMBL/GenBank/DDBJ databases">
        <authorList>
            <person name="Bekaert M."/>
        </authorList>
    </citation>
    <scope>NUCLEOTIDE SEQUENCE</scope>
</reference>
<keyword evidence="4 10" id="KW-1133">Transmembrane helix</keyword>
<organism evidence="12 13">
    <name type="scientific">Mytilus edulis</name>
    <name type="common">Blue mussel</name>
    <dbReference type="NCBI Taxonomy" id="6550"/>
    <lineage>
        <taxon>Eukaryota</taxon>
        <taxon>Metazoa</taxon>
        <taxon>Spiralia</taxon>
        <taxon>Lophotrochozoa</taxon>
        <taxon>Mollusca</taxon>
        <taxon>Bivalvia</taxon>
        <taxon>Autobranchia</taxon>
        <taxon>Pteriomorphia</taxon>
        <taxon>Mytilida</taxon>
        <taxon>Mytiloidea</taxon>
        <taxon>Mytilidae</taxon>
        <taxon>Mytilinae</taxon>
        <taxon>Mytilus</taxon>
    </lineage>
</organism>
<evidence type="ECO:0000256" key="2">
    <source>
        <dbReference type="ARBA" id="ARBA00022475"/>
    </source>
</evidence>
<feature type="domain" description="G-protein coupled receptors family 1 profile" evidence="11">
    <location>
        <begin position="43"/>
        <end position="292"/>
    </location>
</feature>
<evidence type="ECO:0000313" key="13">
    <source>
        <dbReference type="Proteomes" id="UP000683360"/>
    </source>
</evidence>
<evidence type="ECO:0000256" key="4">
    <source>
        <dbReference type="ARBA" id="ARBA00022989"/>
    </source>
</evidence>
<dbReference type="InterPro" id="IPR050569">
    <property type="entry name" value="TAAR"/>
</dbReference>
<dbReference type="GO" id="GO:0005886">
    <property type="term" value="C:plasma membrane"/>
    <property type="evidence" value="ECO:0007669"/>
    <property type="project" value="UniProtKB-SubCell"/>
</dbReference>
<comment type="caution">
    <text evidence="12">The sequence shown here is derived from an EMBL/GenBank/DDBJ whole genome shotgun (WGS) entry which is preliminary data.</text>
</comment>
<evidence type="ECO:0000256" key="6">
    <source>
        <dbReference type="ARBA" id="ARBA00023136"/>
    </source>
</evidence>
<keyword evidence="2" id="KW-1003">Cell membrane</keyword>
<gene>
    <name evidence="12" type="ORF">MEDL_4303</name>
</gene>
<dbReference type="SUPFAM" id="SSF81321">
    <property type="entry name" value="Family A G protein-coupled receptor-like"/>
    <property type="match status" value="1"/>
</dbReference>
<dbReference type="PROSITE" id="PS50262">
    <property type="entry name" value="G_PROTEIN_RECEP_F1_2"/>
    <property type="match status" value="1"/>
</dbReference>
<feature type="transmembrane region" description="Helical" evidence="10">
    <location>
        <begin position="100"/>
        <end position="121"/>
    </location>
</feature>
<feature type="transmembrane region" description="Helical" evidence="10">
    <location>
        <begin position="273"/>
        <end position="295"/>
    </location>
</feature>
<dbReference type="PROSITE" id="PS00237">
    <property type="entry name" value="G_PROTEIN_RECEP_F1_1"/>
    <property type="match status" value="1"/>
</dbReference>
<comment type="similarity">
    <text evidence="9">Belongs to the G-protein coupled receptor 1 family.</text>
</comment>
<keyword evidence="3 9" id="KW-0812">Transmembrane</keyword>
<evidence type="ECO:0000256" key="9">
    <source>
        <dbReference type="RuleBase" id="RU000688"/>
    </source>
</evidence>
<feature type="transmembrane region" description="Helical" evidence="10">
    <location>
        <begin position="183"/>
        <end position="206"/>
    </location>
</feature>
<dbReference type="Proteomes" id="UP000683360">
    <property type="component" value="Unassembled WGS sequence"/>
</dbReference>
<accession>A0A8S3PZ26</accession>
<dbReference type="OrthoDB" id="6287421at2759"/>
<dbReference type="Gene3D" id="1.20.1070.10">
    <property type="entry name" value="Rhodopsin 7-helix transmembrane proteins"/>
    <property type="match status" value="1"/>
</dbReference>
<dbReference type="Pfam" id="PF00001">
    <property type="entry name" value="7tm_1"/>
    <property type="match status" value="1"/>
</dbReference>
<keyword evidence="6 10" id="KW-0472">Membrane</keyword>
<evidence type="ECO:0000256" key="3">
    <source>
        <dbReference type="ARBA" id="ARBA00022692"/>
    </source>
</evidence>
<dbReference type="PRINTS" id="PR00237">
    <property type="entry name" value="GPCRRHODOPSN"/>
</dbReference>
<evidence type="ECO:0000256" key="8">
    <source>
        <dbReference type="ARBA" id="ARBA00023224"/>
    </source>
</evidence>
<comment type="subcellular location">
    <subcellularLocation>
        <location evidence="1">Cell membrane</location>
        <topology evidence="1">Multi-pass membrane protein</topology>
    </subcellularLocation>
</comment>
<feature type="transmembrane region" description="Helical" evidence="10">
    <location>
        <begin position="25"/>
        <end position="52"/>
    </location>
</feature>
<evidence type="ECO:0000256" key="5">
    <source>
        <dbReference type="ARBA" id="ARBA00023040"/>
    </source>
</evidence>
<protein>
    <submittedName>
        <fullName evidence="12">CHRMN</fullName>
    </submittedName>
</protein>
<name>A0A8S3PZ26_MYTED</name>
<dbReference type="GO" id="GO:0004930">
    <property type="term" value="F:G protein-coupled receptor activity"/>
    <property type="evidence" value="ECO:0007669"/>
    <property type="project" value="UniProtKB-KW"/>
</dbReference>
<dbReference type="InterPro" id="IPR017452">
    <property type="entry name" value="GPCR_Rhodpsn_7TM"/>
</dbReference>
<feature type="transmembrane region" description="Helical" evidence="10">
    <location>
        <begin position="64"/>
        <end position="88"/>
    </location>
</feature>
<dbReference type="PANTHER" id="PTHR24249">
    <property type="entry name" value="HISTAMINE RECEPTOR-RELATED G-PROTEIN COUPLED RECEPTOR"/>
    <property type="match status" value="1"/>
</dbReference>
<dbReference type="SMART" id="SM01381">
    <property type="entry name" value="7TM_GPCR_Srsx"/>
    <property type="match status" value="1"/>
</dbReference>
<evidence type="ECO:0000256" key="1">
    <source>
        <dbReference type="ARBA" id="ARBA00004651"/>
    </source>
</evidence>
<dbReference type="EMBL" id="CAJPWZ010000277">
    <property type="protein sequence ID" value="CAG2188915.1"/>
    <property type="molecule type" value="Genomic_DNA"/>
</dbReference>
<evidence type="ECO:0000259" key="11">
    <source>
        <dbReference type="PROSITE" id="PS50262"/>
    </source>
</evidence>
<keyword evidence="13" id="KW-1185">Reference proteome</keyword>
<sequence length="317" mass="36251">MDLTSNTTTLLNQTSSTIQLPFPSLLILFLTLQQIIFVVACTSNLFVIYTVLRYMSLKDSSNVFILNLAIADFFTGISTGIQILYMFYRHLDKNAVTCLLRYQGVGSMTIASQVTVFLLSIDRYIAVCFPECYKGMTSKKLSIIFVTLPWLVSMFLSVPPFFGWNNFDIAHTCSYSLLFTPDYFWTIAITVCSLNLFSFIAHFLIFNEIRKFHKRTSPLIALAIKDKIFKRGIRGSKVMLFITIVFTICWIPSMSLSFAYANGYTKDSNLNEASFWLAFLGILNSVLNPVIYAWYKNDFRKACHKACSCCYEQHQTD</sequence>
<keyword evidence="8 9" id="KW-0807">Transducer</keyword>
<evidence type="ECO:0000256" key="10">
    <source>
        <dbReference type="SAM" id="Phobius"/>
    </source>
</evidence>
<evidence type="ECO:0000256" key="7">
    <source>
        <dbReference type="ARBA" id="ARBA00023170"/>
    </source>
</evidence>
<dbReference type="AlphaFoldDB" id="A0A8S3PZ26"/>
<feature type="transmembrane region" description="Helical" evidence="10">
    <location>
        <begin position="238"/>
        <end position="261"/>
    </location>
</feature>
<keyword evidence="7 9" id="KW-0675">Receptor</keyword>
<dbReference type="CDD" id="cd00637">
    <property type="entry name" value="7tm_classA_rhodopsin-like"/>
    <property type="match status" value="1"/>
</dbReference>
<keyword evidence="5 9" id="KW-0297">G-protein coupled receptor</keyword>
<proteinExistence type="inferred from homology"/>
<dbReference type="InterPro" id="IPR000276">
    <property type="entry name" value="GPCR_Rhodpsn"/>
</dbReference>